<name>Q72CW5_NITV2</name>
<proteinExistence type="predicted"/>
<dbReference type="KEGG" id="dvu:DVU_1168"/>
<keyword evidence="1" id="KW-1133">Transmembrane helix</keyword>
<dbReference type="Proteomes" id="UP000002194">
    <property type="component" value="Chromosome"/>
</dbReference>
<organism evidence="2 3">
    <name type="scientific">Nitratidesulfovibrio vulgaris (strain ATCC 29579 / DSM 644 / CCUG 34227 / NCIMB 8303 / VKM B-1760 / Hildenborough)</name>
    <name type="common">Desulfovibrio vulgaris</name>
    <dbReference type="NCBI Taxonomy" id="882"/>
    <lineage>
        <taxon>Bacteria</taxon>
        <taxon>Pseudomonadati</taxon>
        <taxon>Thermodesulfobacteriota</taxon>
        <taxon>Desulfovibrionia</taxon>
        <taxon>Desulfovibrionales</taxon>
        <taxon>Desulfovibrionaceae</taxon>
        <taxon>Nitratidesulfovibrio</taxon>
    </lineage>
</organism>
<dbReference type="AlphaFoldDB" id="Q72CW5"/>
<dbReference type="PaxDb" id="882-DVU_1168"/>
<sequence length="138" mass="15036">MAGNRTPPRPATSCRHAVSGTAGTEMPQRLKQAFMVAMTARSEGGFIGFEVFLLSALLGLASGSWIVWLGTYLGLFMALGTTTGKILGTMLSVVWAVFVITLLDGVVSDEARIVFALVAFGISWYKHELAHDRWRPFR</sequence>
<keyword evidence="1" id="KW-0812">Transmembrane</keyword>
<keyword evidence="1" id="KW-0472">Membrane</keyword>
<protein>
    <submittedName>
        <fullName evidence="2">Uncharacterized protein</fullName>
    </submittedName>
</protein>
<dbReference type="EMBL" id="AE017285">
    <property type="protein sequence ID" value="AAS95646.1"/>
    <property type="molecule type" value="Genomic_DNA"/>
</dbReference>
<evidence type="ECO:0000313" key="2">
    <source>
        <dbReference type="EMBL" id="AAS95646.1"/>
    </source>
</evidence>
<feature type="transmembrane region" description="Helical" evidence="1">
    <location>
        <begin position="51"/>
        <end position="79"/>
    </location>
</feature>
<evidence type="ECO:0000256" key="1">
    <source>
        <dbReference type="SAM" id="Phobius"/>
    </source>
</evidence>
<feature type="transmembrane region" description="Helical" evidence="1">
    <location>
        <begin position="86"/>
        <end position="107"/>
    </location>
</feature>
<accession>Q72CW5</accession>
<dbReference type="EnsemblBacteria" id="AAS95646">
    <property type="protein sequence ID" value="AAS95646"/>
    <property type="gene ID" value="DVU_1168"/>
</dbReference>
<evidence type="ECO:0000313" key="3">
    <source>
        <dbReference type="Proteomes" id="UP000002194"/>
    </source>
</evidence>
<reference evidence="2 3" key="1">
    <citation type="journal article" date="2004" name="Nat. Biotechnol.">
        <title>The genome sequence of the anaerobic, sulfate-reducing bacterium Desulfovibrio vulgaris Hildenborough.</title>
        <authorList>
            <person name="Heidelberg J.F."/>
            <person name="Seshadri R."/>
            <person name="Haveman S.A."/>
            <person name="Hemme C.L."/>
            <person name="Paulsen I.T."/>
            <person name="Kolonay J.F."/>
            <person name="Eisen J.A."/>
            <person name="Ward N."/>
            <person name="Methe B."/>
            <person name="Brinkac L.M."/>
            <person name="Daugherty S.C."/>
            <person name="Deboy R.T."/>
            <person name="Dodson R.J."/>
            <person name="Durkin A.S."/>
            <person name="Madupu R."/>
            <person name="Nelson W.C."/>
            <person name="Sullivan S.A."/>
            <person name="Fouts D."/>
            <person name="Haft D.H."/>
            <person name="Selengut J."/>
            <person name="Peterson J.D."/>
            <person name="Davidsen T.M."/>
            <person name="Zafar N."/>
            <person name="Zhou L."/>
            <person name="Radune D."/>
            <person name="Dimitrov G."/>
            <person name="Hance M."/>
            <person name="Tran K."/>
            <person name="Khouri H."/>
            <person name="Gill J."/>
            <person name="Utterback T.R."/>
            <person name="Feldblyum T.V."/>
            <person name="Wall J.D."/>
            <person name="Voordouw G."/>
            <person name="Fraser C.M."/>
        </authorList>
    </citation>
    <scope>NUCLEOTIDE SEQUENCE [LARGE SCALE GENOMIC DNA]</scope>
    <source>
        <strain evidence="3">ATCC 29579 / DSM 644 / NCIMB 8303 / VKM B-1760 / Hildenborough</strain>
    </source>
</reference>
<dbReference type="HOGENOM" id="CLU_2129449_0_0_7"/>
<keyword evidence="3" id="KW-1185">Reference proteome</keyword>
<gene>
    <name evidence="2" type="ordered locus">DVU_1168</name>
</gene>
<dbReference type="PATRIC" id="fig|882.5.peg.1095"/>